<keyword evidence="1 4" id="KW-0808">Transferase</keyword>
<evidence type="ECO:0000256" key="1">
    <source>
        <dbReference type="ARBA" id="ARBA00022679"/>
    </source>
</evidence>
<dbReference type="InterPro" id="IPR001173">
    <property type="entry name" value="Glyco_trans_2-like"/>
</dbReference>
<dbReference type="SUPFAM" id="SSF53448">
    <property type="entry name" value="Nucleotide-diphospho-sugar transferases"/>
    <property type="match status" value="1"/>
</dbReference>
<evidence type="ECO:0000259" key="3">
    <source>
        <dbReference type="Pfam" id="PF02709"/>
    </source>
</evidence>
<dbReference type="AlphaFoldDB" id="A0A1M5D2C7"/>
<keyword evidence="5" id="KW-1185">Reference proteome</keyword>
<feature type="domain" description="Galactosyltransferase C-terminal" evidence="3">
    <location>
        <begin position="164"/>
        <end position="211"/>
    </location>
</feature>
<proteinExistence type="predicted"/>
<evidence type="ECO:0000313" key="4">
    <source>
        <dbReference type="EMBL" id="SHF61193.1"/>
    </source>
</evidence>
<feature type="domain" description="Glycosyltransferase 2-like" evidence="2">
    <location>
        <begin position="5"/>
        <end position="128"/>
    </location>
</feature>
<dbReference type="Pfam" id="PF02709">
    <property type="entry name" value="Glyco_transf_7C"/>
    <property type="match status" value="1"/>
</dbReference>
<dbReference type="Gene3D" id="3.90.550.10">
    <property type="entry name" value="Spore Coat Polysaccharide Biosynthesis Protein SpsA, Chain A"/>
    <property type="match status" value="1"/>
</dbReference>
<dbReference type="Proteomes" id="UP000184287">
    <property type="component" value="Unassembled WGS sequence"/>
</dbReference>
<dbReference type="InterPro" id="IPR050834">
    <property type="entry name" value="Glycosyltransf_2"/>
</dbReference>
<dbReference type="GO" id="GO:0016740">
    <property type="term" value="F:transferase activity"/>
    <property type="evidence" value="ECO:0007669"/>
    <property type="project" value="UniProtKB-KW"/>
</dbReference>
<dbReference type="STRING" id="288992.SAMN04488522_10348"/>
<dbReference type="PANTHER" id="PTHR43685">
    <property type="entry name" value="GLYCOSYLTRANSFERASE"/>
    <property type="match status" value="1"/>
</dbReference>
<dbReference type="InterPro" id="IPR027791">
    <property type="entry name" value="Galactosyl_T_C"/>
</dbReference>
<dbReference type="CDD" id="cd06420">
    <property type="entry name" value="GT2_Chondriotin_Pol_N"/>
    <property type="match status" value="1"/>
</dbReference>
<dbReference type="Pfam" id="PF00535">
    <property type="entry name" value="Glycos_transf_2"/>
    <property type="match status" value="1"/>
</dbReference>
<name>A0A1M5D2C7_9SPHI</name>
<dbReference type="InterPro" id="IPR029044">
    <property type="entry name" value="Nucleotide-diphossugar_trans"/>
</dbReference>
<dbReference type="EMBL" id="FQUQ01000003">
    <property type="protein sequence ID" value="SHF61193.1"/>
    <property type="molecule type" value="Genomic_DNA"/>
</dbReference>
<sequence length="261" mass="29832">MPQISLIISTYNWPEALKLCLLSVKQQTQLPVEVLIADDGSGPDTKSLIEVMRVDFPVPLVHIWHKDLGFRKSIIVNKAIKEASGDYIVQIDGDVILEKHFIKDHNHVAEKDVFVRGTRAHIHQDRLPELYRTTQIDFCFLSKGIINRFNAIRFPLLSFLFEKKKRNSNSVRGSNLAFWKSDYVLVNGYDNDLQGWGHEDEELAARFINTGKLKKGIKLRAVQFHLSHKEASRSNEGKHAEAVRNTLKNKLKTCINGYAQS</sequence>
<evidence type="ECO:0000259" key="2">
    <source>
        <dbReference type="Pfam" id="PF00535"/>
    </source>
</evidence>
<dbReference type="OrthoDB" id="9801954at2"/>
<organism evidence="4 5">
    <name type="scientific">Pedobacter caeni</name>
    <dbReference type="NCBI Taxonomy" id="288992"/>
    <lineage>
        <taxon>Bacteria</taxon>
        <taxon>Pseudomonadati</taxon>
        <taxon>Bacteroidota</taxon>
        <taxon>Sphingobacteriia</taxon>
        <taxon>Sphingobacteriales</taxon>
        <taxon>Sphingobacteriaceae</taxon>
        <taxon>Pedobacter</taxon>
    </lineage>
</organism>
<protein>
    <submittedName>
        <fullName evidence="4">Glycosyltransferase involved in cell wall bisynthesis</fullName>
    </submittedName>
</protein>
<evidence type="ECO:0000313" key="5">
    <source>
        <dbReference type="Proteomes" id="UP000184287"/>
    </source>
</evidence>
<reference evidence="5" key="1">
    <citation type="submission" date="2016-11" db="EMBL/GenBank/DDBJ databases">
        <authorList>
            <person name="Varghese N."/>
            <person name="Submissions S."/>
        </authorList>
    </citation>
    <scope>NUCLEOTIDE SEQUENCE [LARGE SCALE GENOMIC DNA]</scope>
    <source>
        <strain evidence="5">DSM 16990</strain>
    </source>
</reference>
<gene>
    <name evidence="4" type="ORF">SAMN04488522_10348</name>
</gene>
<dbReference type="PANTHER" id="PTHR43685:SF3">
    <property type="entry name" value="SLR2126 PROTEIN"/>
    <property type="match status" value="1"/>
</dbReference>
<dbReference type="RefSeq" id="WP_073231891.1">
    <property type="nucleotide sequence ID" value="NZ_FQUQ01000003.1"/>
</dbReference>
<accession>A0A1M5D2C7</accession>